<dbReference type="AlphaFoldDB" id="A0A1E7ESE2"/>
<feature type="region of interest" description="Disordered" evidence="1">
    <location>
        <begin position="317"/>
        <end position="392"/>
    </location>
</feature>
<evidence type="ECO:0000256" key="1">
    <source>
        <dbReference type="SAM" id="MobiDB-lite"/>
    </source>
</evidence>
<evidence type="ECO:0000313" key="2">
    <source>
        <dbReference type="EMBL" id="OEU08757.1"/>
    </source>
</evidence>
<proteinExistence type="predicted"/>
<dbReference type="InParanoid" id="A0A1E7ESE2"/>
<dbReference type="Proteomes" id="UP000095751">
    <property type="component" value="Unassembled WGS sequence"/>
</dbReference>
<protein>
    <submittedName>
        <fullName evidence="2">Uncharacterized protein</fullName>
    </submittedName>
</protein>
<name>A0A1E7ESE2_9STRA</name>
<dbReference type="OrthoDB" id="45759at2759"/>
<evidence type="ECO:0000313" key="3">
    <source>
        <dbReference type="Proteomes" id="UP000095751"/>
    </source>
</evidence>
<organism evidence="2 3">
    <name type="scientific">Fragilariopsis cylindrus CCMP1102</name>
    <dbReference type="NCBI Taxonomy" id="635003"/>
    <lineage>
        <taxon>Eukaryota</taxon>
        <taxon>Sar</taxon>
        <taxon>Stramenopiles</taxon>
        <taxon>Ochrophyta</taxon>
        <taxon>Bacillariophyta</taxon>
        <taxon>Bacillariophyceae</taxon>
        <taxon>Bacillariophycidae</taxon>
        <taxon>Bacillariales</taxon>
        <taxon>Bacillariaceae</taxon>
        <taxon>Fragilariopsis</taxon>
    </lineage>
</organism>
<feature type="compositionally biased region" description="Low complexity" evidence="1">
    <location>
        <begin position="356"/>
        <end position="367"/>
    </location>
</feature>
<feature type="compositionally biased region" description="Low complexity" evidence="1">
    <location>
        <begin position="376"/>
        <end position="387"/>
    </location>
</feature>
<sequence length="445" mass="49162">MTGGGADSDSAAASTRNTRTTGIVLIHPIGVGISRWFYQRLISSLIKNHTTTNNNERLVIIVPDLLGSGSACNATTTTTTTTATTSLDDIYHHQVVHKFPLFNISDWTEQIQDLMVSIEEKEYDDNDKTRMNNIDRWCVITNGGCTPIALQLAAEKNKKNSIRSHLGRGELVPVSNIILSSVPRLPFFIKNITTSNDPKKVAKSYKTLCGIPGKLFWWYACRNNGSFIRKFSEKNLISDPSNLGPTWQSNCFQTAISYNGLGKYSTFSFLAGTLQDGCQDSLDALKNDNDNDSIATRIDIIKGADTRRNQAKSWFWQKKEKKQKNSNQHHDDDNDDEGVTSTADSVDLATPPTNVSTSSISKLSSSSLQQPETTYNNNNSNSNNSNNCDNDKSHETIREYVEKNGNGGNEIKIGGRISLAHEDSDGYADAILQFLNLTETIKTGK</sequence>
<keyword evidence="3" id="KW-1185">Reference proteome</keyword>
<accession>A0A1E7ESE2</accession>
<dbReference type="KEGG" id="fcy:FRACYDRAFT_249663"/>
<reference evidence="2 3" key="1">
    <citation type="submission" date="2016-09" db="EMBL/GenBank/DDBJ databases">
        <title>Extensive genetic diversity and differential bi-allelic expression allows diatom success in the polar Southern Ocean.</title>
        <authorList>
            <consortium name="DOE Joint Genome Institute"/>
            <person name="Mock T."/>
            <person name="Otillar R.P."/>
            <person name="Strauss J."/>
            <person name="Dupont C."/>
            <person name="Frickenhaus S."/>
            <person name="Maumus F."/>
            <person name="Mcmullan M."/>
            <person name="Sanges R."/>
            <person name="Schmutz J."/>
            <person name="Toseland A."/>
            <person name="Valas R."/>
            <person name="Veluchamy A."/>
            <person name="Ward B.J."/>
            <person name="Allen A."/>
            <person name="Barry K."/>
            <person name="Falciatore A."/>
            <person name="Ferrante M."/>
            <person name="Fortunato A.E."/>
            <person name="Gloeckner G."/>
            <person name="Gruber A."/>
            <person name="Hipkin R."/>
            <person name="Janech M."/>
            <person name="Kroth P."/>
            <person name="Leese F."/>
            <person name="Lindquist E."/>
            <person name="Lyon B.R."/>
            <person name="Martin J."/>
            <person name="Mayer C."/>
            <person name="Parker M."/>
            <person name="Quesneville H."/>
            <person name="Raymond J."/>
            <person name="Uhlig C."/>
            <person name="Valentin K.U."/>
            <person name="Worden A.Z."/>
            <person name="Armbrust E.V."/>
            <person name="Bowler C."/>
            <person name="Green B."/>
            <person name="Moulton V."/>
            <person name="Van Oosterhout C."/>
            <person name="Grigoriev I."/>
        </authorList>
    </citation>
    <scope>NUCLEOTIDE SEQUENCE [LARGE SCALE GENOMIC DNA]</scope>
    <source>
        <strain evidence="2 3">CCMP1102</strain>
    </source>
</reference>
<gene>
    <name evidence="2" type="ORF">FRACYDRAFT_249663</name>
</gene>
<dbReference type="EMBL" id="KV784379">
    <property type="protein sequence ID" value="OEU08757.1"/>
    <property type="molecule type" value="Genomic_DNA"/>
</dbReference>